<reference evidence="10 11" key="1">
    <citation type="submission" date="2023-07" db="EMBL/GenBank/DDBJ databases">
        <title>Sorghum-associated microbial communities from plants grown in Nebraska, USA.</title>
        <authorList>
            <person name="Schachtman D."/>
        </authorList>
    </citation>
    <scope>NUCLEOTIDE SEQUENCE [LARGE SCALE GENOMIC DNA]</scope>
    <source>
        <strain evidence="10 11">CC523</strain>
    </source>
</reference>
<dbReference type="InterPro" id="IPR035906">
    <property type="entry name" value="MetI-like_sf"/>
</dbReference>
<evidence type="ECO:0000256" key="7">
    <source>
        <dbReference type="RuleBase" id="RU363032"/>
    </source>
</evidence>
<dbReference type="PANTHER" id="PTHR30614">
    <property type="entry name" value="MEMBRANE COMPONENT OF AMINO ACID ABC TRANSPORTER"/>
    <property type="match status" value="1"/>
</dbReference>
<dbReference type="PANTHER" id="PTHR30614:SF21">
    <property type="entry name" value="AMINO ACID ABC TRANSPORTER PERMEASE"/>
    <property type="match status" value="1"/>
</dbReference>
<proteinExistence type="inferred from homology"/>
<dbReference type="InterPro" id="IPR043429">
    <property type="entry name" value="ArtM/GltK/GlnP/TcyL/YhdX-like"/>
</dbReference>
<evidence type="ECO:0000256" key="8">
    <source>
        <dbReference type="SAM" id="MobiDB-lite"/>
    </source>
</evidence>
<feature type="transmembrane region" description="Helical" evidence="7">
    <location>
        <begin position="136"/>
        <end position="160"/>
    </location>
</feature>
<dbReference type="Pfam" id="PF00528">
    <property type="entry name" value="BPD_transp_1"/>
    <property type="match status" value="1"/>
</dbReference>
<dbReference type="InterPro" id="IPR010065">
    <property type="entry name" value="AA_ABC_transptr_permease_3TM"/>
</dbReference>
<accession>A0ABT9TNR6</accession>
<protein>
    <submittedName>
        <fullName evidence="10">Glutamate transport system permease protein</fullName>
    </submittedName>
</protein>
<sequence>MSSVLFDTLGPRGLKTSKIASIIAGVLLAAFLSIVLLRLDSKGQLEGQRWAILLDPASGVPQTLGMALLATLQAAVLGMVFSLVVGALLAAMRLSSHRTLSVVASILVEAFRGVPLLLLMLFAALGLPRIGIELNVLTMVIVALVVYNSAVISEIIRAGIESIGRGQTEAALAMGMRPFEVLVRILMPQAIPAMAPLLVSQLVILLKDTSIGYVIGYAELLRSGRSLVEFYGNRYGLQIYLAVALIYILVNVLISLTARRLTRRNGKRKPNTPTGTLAEGRLDDGPLEPRRAADPLPK</sequence>
<feature type="region of interest" description="Disordered" evidence="8">
    <location>
        <begin position="265"/>
        <end position="298"/>
    </location>
</feature>
<feature type="transmembrane region" description="Helical" evidence="7">
    <location>
        <begin position="237"/>
        <end position="258"/>
    </location>
</feature>
<evidence type="ECO:0000256" key="1">
    <source>
        <dbReference type="ARBA" id="ARBA00004651"/>
    </source>
</evidence>
<dbReference type="InterPro" id="IPR000515">
    <property type="entry name" value="MetI-like"/>
</dbReference>
<evidence type="ECO:0000256" key="2">
    <source>
        <dbReference type="ARBA" id="ARBA00022448"/>
    </source>
</evidence>
<dbReference type="EMBL" id="JAUSSW010000007">
    <property type="protein sequence ID" value="MDQ0103035.1"/>
    <property type="molecule type" value="Genomic_DNA"/>
</dbReference>
<feature type="compositionally biased region" description="Basic and acidic residues" evidence="8">
    <location>
        <begin position="280"/>
        <end position="298"/>
    </location>
</feature>
<keyword evidence="5 7" id="KW-1133">Transmembrane helix</keyword>
<dbReference type="NCBIfam" id="TIGR01726">
    <property type="entry name" value="HEQRo_perm_3TM"/>
    <property type="match status" value="1"/>
</dbReference>
<feature type="transmembrane region" description="Helical" evidence="7">
    <location>
        <begin position="181"/>
        <end position="204"/>
    </location>
</feature>
<comment type="similarity">
    <text evidence="7">Belongs to the binding-protein-dependent transport system permease family.</text>
</comment>
<feature type="transmembrane region" description="Helical" evidence="7">
    <location>
        <begin position="64"/>
        <end position="90"/>
    </location>
</feature>
<evidence type="ECO:0000313" key="10">
    <source>
        <dbReference type="EMBL" id="MDQ0103035.1"/>
    </source>
</evidence>
<dbReference type="CDD" id="cd06261">
    <property type="entry name" value="TM_PBP2"/>
    <property type="match status" value="1"/>
</dbReference>
<comment type="caution">
    <text evidence="10">The sequence shown here is derived from an EMBL/GenBank/DDBJ whole genome shotgun (WGS) entry which is preliminary data.</text>
</comment>
<dbReference type="RefSeq" id="WP_064723624.1">
    <property type="nucleotide sequence ID" value="NZ_BDDW01000023.1"/>
</dbReference>
<evidence type="ECO:0000256" key="5">
    <source>
        <dbReference type="ARBA" id="ARBA00022989"/>
    </source>
</evidence>
<evidence type="ECO:0000256" key="6">
    <source>
        <dbReference type="ARBA" id="ARBA00023136"/>
    </source>
</evidence>
<feature type="transmembrane region" description="Helical" evidence="7">
    <location>
        <begin position="20"/>
        <end position="39"/>
    </location>
</feature>
<comment type="subcellular location">
    <subcellularLocation>
        <location evidence="1 7">Cell membrane</location>
        <topology evidence="1 7">Multi-pass membrane protein</topology>
    </subcellularLocation>
</comment>
<organism evidence="10 11">
    <name type="scientific">Paenarthrobacter nicotinovorans</name>
    <name type="common">Arthrobacter nicotinovorans</name>
    <dbReference type="NCBI Taxonomy" id="29320"/>
    <lineage>
        <taxon>Bacteria</taxon>
        <taxon>Bacillati</taxon>
        <taxon>Actinomycetota</taxon>
        <taxon>Actinomycetes</taxon>
        <taxon>Micrococcales</taxon>
        <taxon>Micrococcaceae</taxon>
        <taxon>Paenarthrobacter</taxon>
    </lineage>
</organism>
<gene>
    <name evidence="10" type="ORF">J2T10_002692</name>
</gene>
<dbReference type="Gene3D" id="1.10.3720.10">
    <property type="entry name" value="MetI-like"/>
    <property type="match status" value="1"/>
</dbReference>
<feature type="transmembrane region" description="Helical" evidence="7">
    <location>
        <begin position="102"/>
        <end position="124"/>
    </location>
</feature>
<keyword evidence="2 7" id="KW-0813">Transport</keyword>
<keyword evidence="4 7" id="KW-0812">Transmembrane</keyword>
<dbReference type="Proteomes" id="UP001244563">
    <property type="component" value="Unassembled WGS sequence"/>
</dbReference>
<evidence type="ECO:0000256" key="3">
    <source>
        <dbReference type="ARBA" id="ARBA00022475"/>
    </source>
</evidence>
<feature type="domain" description="ABC transmembrane type-1" evidence="9">
    <location>
        <begin position="68"/>
        <end position="258"/>
    </location>
</feature>
<evidence type="ECO:0000256" key="4">
    <source>
        <dbReference type="ARBA" id="ARBA00022692"/>
    </source>
</evidence>
<evidence type="ECO:0000313" key="11">
    <source>
        <dbReference type="Proteomes" id="UP001244563"/>
    </source>
</evidence>
<keyword evidence="6 7" id="KW-0472">Membrane</keyword>
<keyword evidence="3" id="KW-1003">Cell membrane</keyword>
<evidence type="ECO:0000259" key="9">
    <source>
        <dbReference type="PROSITE" id="PS50928"/>
    </source>
</evidence>
<keyword evidence="11" id="KW-1185">Reference proteome</keyword>
<dbReference type="SUPFAM" id="SSF161098">
    <property type="entry name" value="MetI-like"/>
    <property type="match status" value="1"/>
</dbReference>
<dbReference type="PROSITE" id="PS50928">
    <property type="entry name" value="ABC_TM1"/>
    <property type="match status" value="1"/>
</dbReference>
<name>A0ABT9TNR6_PAENI</name>